<reference evidence="3 4" key="1">
    <citation type="submission" date="2020-05" db="EMBL/GenBank/DDBJ databases">
        <title>Complete genome sequence of Gemmatimonas greenlandica TET16.</title>
        <authorList>
            <person name="Zeng Y."/>
        </authorList>
    </citation>
    <scope>NUCLEOTIDE SEQUENCE [LARGE SCALE GENOMIC DNA]</scope>
    <source>
        <strain evidence="3 4">TET16</strain>
    </source>
</reference>
<keyword evidence="2" id="KW-0732">Signal</keyword>
<name>A0A6M4IS98_9BACT</name>
<feature type="chain" id="PRO_5027095514" evidence="2">
    <location>
        <begin position="29"/>
        <end position="389"/>
    </location>
</feature>
<evidence type="ECO:0000313" key="4">
    <source>
        <dbReference type="Proteomes" id="UP000500938"/>
    </source>
</evidence>
<gene>
    <name evidence="3" type="ORF">HKW67_12775</name>
</gene>
<protein>
    <submittedName>
        <fullName evidence="3">Uncharacterized protein</fullName>
    </submittedName>
</protein>
<dbReference type="Proteomes" id="UP000500938">
    <property type="component" value="Chromosome"/>
</dbReference>
<feature type="compositionally biased region" description="Low complexity" evidence="1">
    <location>
        <begin position="38"/>
        <end position="58"/>
    </location>
</feature>
<organism evidence="3 4">
    <name type="scientific">Gemmatimonas groenlandica</name>
    <dbReference type="NCBI Taxonomy" id="2732249"/>
    <lineage>
        <taxon>Bacteria</taxon>
        <taxon>Pseudomonadati</taxon>
        <taxon>Gemmatimonadota</taxon>
        <taxon>Gemmatimonadia</taxon>
        <taxon>Gemmatimonadales</taxon>
        <taxon>Gemmatimonadaceae</taxon>
        <taxon>Gemmatimonas</taxon>
    </lineage>
</organism>
<proteinExistence type="predicted"/>
<keyword evidence="4" id="KW-1185">Reference proteome</keyword>
<accession>A0A6M4IS98</accession>
<dbReference type="AlphaFoldDB" id="A0A6M4IS98"/>
<evidence type="ECO:0000313" key="3">
    <source>
        <dbReference type="EMBL" id="QJR36316.1"/>
    </source>
</evidence>
<evidence type="ECO:0000256" key="2">
    <source>
        <dbReference type="SAM" id="SignalP"/>
    </source>
</evidence>
<dbReference type="KEGG" id="ggr:HKW67_12775"/>
<feature type="region of interest" description="Disordered" evidence="1">
    <location>
        <begin position="38"/>
        <end position="61"/>
    </location>
</feature>
<sequence length="389" mass="42944">MPHVFSVWPFVRHTLFAASLLGPCAACASAIPVGTPATPNGAAPSSGPPSSQQSALPSTQPPLRWPVRTAEHIDLWLHAFALISEDTSRVRLYRNGYRDSLVVVKNQRNVLTSLDANRSTLAKRLPLTGGYLQAQFLPFEFANWDAMKYALERFLQFEGDPRRAPDRETQARVALIASMFPTAADREWLRLFLAGVLDEQERFFNAEHSRVIRTRAPVITSVDSLWQQVYRVKFERFLNNTSQRQGDLVLSLPIGGEGRTATGPNRQTMVAVPFPSRSADAAQVLYVLAHEITGSLVGTVVTDNTTPAEQRAGTADRYVSMGQVQAGAMLLAVIAPELRDGYVRYYVEQANIRSSGVTAYNALFDYGFALPPAIREALQRQIDIILSGI</sequence>
<feature type="signal peptide" evidence="2">
    <location>
        <begin position="1"/>
        <end position="28"/>
    </location>
</feature>
<dbReference type="RefSeq" id="WP_171225748.1">
    <property type="nucleotide sequence ID" value="NZ_CP053085.1"/>
</dbReference>
<dbReference type="EMBL" id="CP053085">
    <property type="protein sequence ID" value="QJR36316.1"/>
    <property type="molecule type" value="Genomic_DNA"/>
</dbReference>
<evidence type="ECO:0000256" key="1">
    <source>
        <dbReference type="SAM" id="MobiDB-lite"/>
    </source>
</evidence>